<evidence type="ECO:0000256" key="9">
    <source>
        <dbReference type="ARBA" id="ARBA00023065"/>
    </source>
</evidence>
<dbReference type="PANTHER" id="PTHR33619:SF3">
    <property type="entry name" value="POLYSACCHARIDE EXPORT PROTEIN GFCE-RELATED"/>
    <property type="match status" value="1"/>
</dbReference>
<keyword evidence="4" id="KW-1134">Transmembrane beta strand</keyword>
<gene>
    <name evidence="19" type="ORF">IAD18_01615</name>
</gene>
<evidence type="ECO:0000256" key="15">
    <source>
        <dbReference type="SAM" id="Phobius"/>
    </source>
</evidence>
<dbReference type="InterPro" id="IPR054765">
    <property type="entry name" value="SLBB_dom"/>
</dbReference>
<keyword evidence="3" id="KW-0813">Transport</keyword>
<keyword evidence="9" id="KW-0406">Ion transport</keyword>
<accession>A0A9D1IKQ6</accession>
<dbReference type="InterPro" id="IPR003715">
    <property type="entry name" value="Poly_export_N"/>
</dbReference>
<evidence type="ECO:0000256" key="6">
    <source>
        <dbReference type="ARBA" id="ARBA00022692"/>
    </source>
</evidence>
<evidence type="ECO:0000256" key="2">
    <source>
        <dbReference type="ARBA" id="ARBA00009450"/>
    </source>
</evidence>
<name>A0A9D1IKQ6_9BACT</name>
<feature type="domain" description="Polysaccharide export protein N-terminal" evidence="17">
    <location>
        <begin position="42"/>
        <end position="143"/>
    </location>
</feature>
<feature type="chain" id="PRO_5039710692" evidence="16">
    <location>
        <begin position="19"/>
        <end position="269"/>
    </location>
</feature>
<organism evidence="19 20">
    <name type="scientific">Candidatus Limisoma intestinavium</name>
    <dbReference type="NCBI Taxonomy" id="2840856"/>
    <lineage>
        <taxon>Bacteria</taxon>
        <taxon>Pseudomonadati</taxon>
        <taxon>Bacteroidota</taxon>
        <taxon>Bacteroidia</taxon>
        <taxon>Bacteroidales</taxon>
        <taxon>Candidatus Limisoma</taxon>
    </lineage>
</organism>
<dbReference type="GO" id="GO:0006811">
    <property type="term" value="P:monoatomic ion transport"/>
    <property type="evidence" value="ECO:0007669"/>
    <property type="project" value="UniProtKB-KW"/>
</dbReference>
<keyword evidence="8" id="KW-0625">Polysaccharide transport</keyword>
<keyword evidence="13" id="KW-0998">Cell outer membrane</keyword>
<dbReference type="Pfam" id="PF02563">
    <property type="entry name" value="Poly_export"/>
    <property type="match status" value="1"/>
</dbReference>
<evidence type="ECO:0000256" key="7">
    <source>
        <dbReference type="ARBA" id="ARBA00022729"/>
    </source>
</evidence>
<comment type="similarity">
    <text evidence="2">Belongs to the BexD/CtrA/VexA family.</text>
</comment>
<evidence type="ECO:0000256" key="10">
    <source>
        <dbReference type="ARBA" id="ARBA00023114"/>
    </source>
</evidence>
<dbReference type="Gene3D" id="3.10.560.10">
    <property type="entry name" value="Outer membrane lipoprotein wza domain like"/>
    <property type="match status" value="1"/>
</dbReference>
<keyword evidence="12" id="KW-0564">Palmitate</keyword>
<dbReference type="GO" id="GO:0009279">
    <property type="term" value="C:cell outer membrane"/>
    <property type="evidence" value="ECO:0007669"/>
    <property type="project" value="UniProtKB-SubCell"/>
</dbReference>
<evidence type="ECO:0000259" key="17">
    <source>
        <dbReference type="Pfam" id="PF02563"/>
    </source>
</evidence>
<evidence type="ECO:0000256" key="13">
    <source>
        <dbReference type="ARBA" id="ARBA00023237"/>
    </source>
</evidence>
<reference evidence="19" key="1">
    <citation type="submission" date="2020-10" db="EMBL/GenBank/DDBJ databases">
        <authorList>
            <person name="Gilroy R."/>
        </authorList>
    </citation>
    <scope>NUCLEOTIDE SEQUENCE</scope>
    <source>
        <strain evidence="19">17073</strain>
    </source>
</reference>
<keyword evidence="6 15" id="KW-0812">Transmembrane</keyword>
<dbReference type="EMBL" id="DVMS01000041">
    <property type="protein sequence ID" value="HIU38346.1"/>
    <property type="molecule type" value="Genomic_DNA"/>
</dbReference>
<sequence length="269" mass="29860">MKKIKIALIAAICLLAGACDSSKKIVYLQNLDPSTQEATRADRGITIQPKDILSIVVTCKDPELAAMFNLPVVSYQTNSEIIERGRGTRQVLGYAVDENGEINFPVLGKLKVAGLSRWELQEKIKKELTSRNLLKDMIVTVEFKNFKISILGEVTAPGSYNIEGDKVTILEALSMAKDLTIYGQRDQVYVIREENGNRTIYKMDLRSTDLFDSPAYFLKQNDIIYVQPNKVKAGQSTVNENNLKSVGLWISIASLLASVGTLVVSIIRD</sequence>
<dbReference type="AlphaFoldDB" id="A0A9D1IKQ6"/>
<evidence type="ECO:0000259" key="18">
    <source>
        <dbReference type="Pfam" id="PF22461"/>
    </source>
</evidence>
<reference evidence="19" key="2">
    <citation type="journal article" date="2021" name="PeerJ">
        <title>Extensive microbial diversity within the chicken gut microbiome revealed by metagenomics and culture.</title>
        <authorList>
            <person name="Gilroy R."/>
            <person name="Ravi A."/>
            <person name="Getino M."/>
            <person name="Pursley I."/>
            <person name="Horton D.L."/>
            <person name="Alikhan N.F."/>
            <person name="Baker D."/>
            <person name="Gharbi K."/>
            <person name="Hall N."/>
            <person name="Watson M."/>
            <person name="Adriaenssens E.M."/>
            <person name="Foster-Nyarko E."/>
            <person name="Jarju S."/>
            <person name="Secka A."/>
            <person name="Antonio M."/>
            <person name="Oren A."/>
            <person name="Chaudhuri R.R."/>
            <person name="La Ragione R."/>
            <person name="Hildebrand F."/>
            <person name="Pallen M.J."/>
        </authorList>
    </citation>
    <scope>NUCLEOTIDE SEQUENCE</scope>
    <source>
        <strain evidence="19">17073</strain>
    </source>
</reference>
<evidence type="ECO:0000256" key="11">
    <source>
        <dbReference type="ARBA" id="ARBA00023136"/>
    </source>
</evidence>
<comment type="subcellular location">
    <subcellularLocation>
        <location evidence="1">Cell outer membrane</location>
        <topology evidence="1">Multi-pass membrane protein</topology>
    </subcellularLocation>
</comment>
<dbReference type="InterPro" id="IPR049712">
    <property type="entry name" value="Poly_export"/>
</dbReference>
<dbReference type="Proteomes" id="UP000824076">
    <property type="component" value="Unassembled WGS sequence"/>
</dbReference>
<feature type="signal peptide" evidence="16">
    <location>
        <begin position="1"/>
        <end position="18"/>
    </location>
</feature>
<dbReference type="PANTHER" id="PTHR33619">
    <property type="entry name" value="POLYSACCHARIDE EXPORT PROTEIN GFCE-RELATED"/>
    <property type="match status" value="1"/>
</dbReference>
<dbReference type="Pfam" id="PF22461">
    <property type="entry name" value="SLBB_2"/>
    <property type="match status" value="1"/>
</dbReference>
<dbReference type="PROSITE" id="PS51257">
    <property type="entry name" value="PROKAR_LIPOPROTEIN"/>
    <property type="match status" value="1"/>
</dbReference>
<dbReference type="GO" id="GO:0015159">
    <property type="term" value="F:polysaccharide transmembrane transporter activity"/>
    <property type="evidence" value="ECO:0007669"/>
    <property type="project" value="InterPro"/>
</dbReference>
<evidence type="ECO:0000256" key="14">
    <source>
        <dbReference type="ARBA" id="ARBA00023288"/>
    </source>
</evidence>
<dbReference type="GO" id="GO:0015288">
    <property type="term" value="F:porin activity"/>
    <property type="evidence" value="ECO:0007669"/>
    <property type="project" value="UniProtKB-KW"/>
</dbReference>
<evidence type="ECO:0000256" key="1">
    <source>
        <dbReference type="ARBA" id="ARBA00004571"/>
    </source>
</evidence>
<keyword evidence="7 16" id="KW-0732">Signal</keyword>
<evidence type="ECO:0000256" key="5">
    <source>
        <dbReference type="ARBA" id="ARBA00022597"/>
    </source>
</evidence>
<protein>
    <submittedName>
        <fullName evidence="19">Polysaccharide biosynthesis/export family protein</fullName>
    </submittedName>
</protein>
<feature type="domain" description="SLBB" evidence="18">
    <location>
        <begin position="147"/>
        <end position="226"/>
    </location>
</feature>
<evidence type="ECO:0000256" key="12">
    <source>
        <dbReference type="ARBA" id="ARBA00023139"/>
    </source>
</evidence>
<feature type="transmembrane region" description="Helical" evidence="15">
    <location>
        <begin position="246"/>
        <end position="267"/>
    </location>
</feature>
<keyword evidence="11 15" id="KW-0472">Membrane</keyword>
<keyword evidence="5" id="KW-0762">Sugar transport</keyword>
<evidence type="ECO:0000256" key="8">
    <source>
        <dbReference type="ARBA" id="ARBA00023047"/>
    </source>
</evidence>
<evidence type="ECO:0000256" key="4">
    <source>
        <dbReference type="ARBA" id="ARBA00022452"/>
    </source>
</evidence>
<evidence type="ECO:0000256" key="16">
    <source>
        <dbReference type="SAM" id="SignalP"/>
    </source>
</evidence>
<dbReference type="GO" id="GO:0046930">
    <property type="term" value="C:pore complex"/>
    <property type="evidence" value="ECO:0007669"/>
    <property type="project" value="UniProtKB-KW"/>
</dbReference>
<evidence type="ECO:0000256" key="3">
    <source>
        <dbReference type="ARBA" id="ARBA00022448"/>
    </source>
</evidence>
<keyword evidence="10" id="KW-0626">Porin</keyword>
<comment type="caution">
    <text evidence="19">The sequence shown here is derived from an EMBL/GenBank/DDBJ whole genome shotgun (WGS) entry which is preliminary data.</text>
</comment>
<keyword evidence="14" id="KW-0449">Lipoprotein</keyword>
<evidence type="ECO:0000313" key="19">
    <source>
        <dbReference type="EMBL" id="HIU38346.1"/>
    </source>
</evidence>
<proteinExistence type="inferred from homology"/>
<evidence type="ECO:0000313" key="20">
    <source>
        <dbReference type="Proteomes" id="UP000824076"/>
    </source>
</evidence>
<keyword evidence="15" id="KW-1133">Transmembrane helix</keyword>